<organism evidence="2 3">
    <name type="scientific">Pipra filicauda</name>
    <name type="common">Wire-tailed manakin</name>
    <dbReference type="NCBI Taxonomy" id="649802"/>
    <lineage>
        <taxon>Eukaryota</taxon>
        <taxon>Metazoa</taxon>
        <taxon>Chordata</taxon>
        <taxon>Craniata</taxon>
        <taxon>Vertebrata</taxon>
        <taxon>Euteleostomi</taxon>
        <taxon>Archelosauria</taxon>
        <taxon>Archosauria</taxon>
        <taxon>Dinosauria</taxon>
        <taxon>Saurischia</taxon>
        <taxon>Theropoda</taxon>
        <taxon>Coelurosauria</taxon>
        <taxon>Aves</taxon>
        <taxon>Neognathae</taxon>
        <taxon>Neoaves</taxon>
        <taxon>Telluraves</taxon>
        <taxon>Australaves</taxon>
        <taxon>Passeriformes</taxon>
        <taxon>Pipridae</taxon>
        <taxon>Pipra</taxon>
    </lineage>
</organism>
<dbReference type="RefSeq" id="XP_039236035.1">
    <property type="nucleotide sequence ID" value="XM_039380101.1"/>
</dbReference>
<dbReference type="Proteomes" id="UP000504627">
    <property type="component" value="Unplaced"/>
</dbReference>
<evidence type="ECO:0000313" key="2">
    <source>
        <dbReference type="Proteomes" id="UP000504627"/>
    </source>
</evidence>
<feature type="compositionally biased region" description="Low complexity" evidence="1">
    <location>
        <begin position="13"/>
        <end position="39"/>
    </location>
</feature>
<gene>
    <name evidence="3" type="primary">LOC120323022</name>
</gene>
<feature type="region of interest" description="Disordered" evidence="1">
    <location>
        <begin position="163"/>
        <end position="182"/>
    </location>
</feature>
<keyword evidence="2" id="KW-1185">Reference proteome</keyword>
<protein>
    <submittedName>
        <fullName evidence="3">Atherin-like</fullName>
    </submittedName>
</protein>
<proteinExistence type="predicted"/>
<name>A0A7R5K7I5_9PASS</name>
<accession>A0A7R5K7I5</accession>
<dbReference type="GeneID" id="120323022"/>
<dbReference type="InParanoid" id="A0A7R5K7I5"/>
<evidence type="ECO:0000313" key="3">
    <source>
        <dbReference type="RefSeq" id="XP_039236035.1"/>
    </source>
</evidence>
<evidence type="ECO:0000256" key="1">
    <source>
        <dbReference type="SAM" id="MobiDB-lite"/>
    </source>
</evidence>
<feature type="compositionally biased region" description="Basic and acidic residues" evidence="1">
    <location>
        <begin position="51"/>
        <end position="65"/>
    </location>
</feature>
<dbReference type="AlphaFoldDB" id="A0A7R5K7I5"/>
<feature type="compositionally biased region" description="Basic and acidic residues" evidence="1">
    <location>
        <begin position="173"/>
        <end position="182"/>
    </location>
</feature>
<feature type="region of interest" description="Disordered" evidence="1">
    <location>
        <begin position="1"/>
        <end position="87"/>
    </location>
</feature>
<feature type="compositionally biased region" description="Pro residues" evidence="1">
    <location>
        <begin position="1"/>
        <end position="12"/>
    </location>
</feature>
<sequence length="235" mass="25173">MSRVSPQPPPAPSATAAPEGTPGRPSLPLPAAAGAAGVPRVPPSPGHSGRYRAERTGPAQRDPRGPGRSPARHQGVTETAPGRGPSGVSHLDLCLIFLLLRFSLGTEGTGWWRHPRDPPDHPLGPPLAPGVPPGVPTYLRIRFLRHCGREGGAVRAVQMPEMPRIPHPPHTHPGAERTGDQEQREMEKIQNKIQYRIVYSLLLTLVIFARVEFGVENSDLDEGSTAACGDARECS</sequence>
<reference evidence="3" key="1">
    <citation type="submission" date="2025-08" db="UniProtKB">
        <authorList>
            <consortium name="RefSeq"/>
        </authorList>
    </citation>
    <scope>IDENTIFICATION</scope>
    <source>
        <tissue evidence="3">Muscle</tissue>
    </source>
</reference>